<feature type="region of interest" description="Disordered" evidence="1">
    <location>
        <begin position="1"/>
        <end position="45"/>
    </location>
</feature>
<feature type="compositionally biased region" description="Pro residues" evidence="1">
    <location>
        <begin position="10"/>
        <end position="20"/>
    </location>
</feature>
<dbReference type="RefSeq" id="WP_120624222.1">
    <property type="nucleotide sequence ID" value="NZ_RAWG01000023.1"/>
</dbReference>
<proteinExistence type="predicted"/>
<protein>
    <submittedName>
        <fullName evidence="2">Uncharacterized protein</fullName>
    </submittedName>
</protein>
<accession>A0A3A8NSB9</accession>
<comment type="caution">
    <text evidence="2">The sequence shown here is derived from an EMBL/GenBank/DDBJ whole genome shotgun (WGS) entry which is preliminary data.</text>
</comment>
<evidence type="ECO:0000256" key="1">
    <source>
        <dbReference type="SAM" id="MobiDB-lite"/>
    </source>
</evidence>
<sequence>MPIRRRSSSSPPPSRTPKLPPAKTLPDSVKLTDNKQYGVHDGLKKPDATQRASLFVNTSVPASADKQKYITQQSDLSPTRYSRNDDTFERHQFKKGIPDCMHNGEEIMHGRRLPVPTETTYTLASKEKVTQKVMGESDEKNIAHSQEAKRLDPNGVEVRASPAVGEAYDIIRQGSTPKGKSPYHSAPVVARDGQQTVTVEQSAGSTDGTKRNTFPTVDLYRVGHPTESFQGRYGTREGYGKDAITVVAQPHGPESRQVPDGE</sequence>
<gene>
    <name evidence="2" type="ORF">D7X12_05610</name>
</gene>
<evidence type="ECO:0000313" key="2">
    <source>
        <dbReference type="EMBL" id="RKH46399.1"/>
    </source>
</evidence>
<dbReference type="Proteomes" id="UP000273405">
    <property type="component" value="Unassembled WGS sequence"/>
</dbReference>
<keyword evidence="3" id="KW-1185">Reference proteome</keyword>
<feature type="compositionally biased region" description="Polar residues" evidence="1">
    <location>
        <begin position="69"/>
        <end position="81"/>
    </location>
</feature>
<feature type="region of interest" description="Disordered" evidence="1">
    <location>
        <begin position="173"/>
        <end position="215"/>
    </location>
</feature>
<dbReference type="EMBL" id="RAWG01000023">
    <property type="protein sequence ID" value="RKH46399.1"/>
    <property type="molecule type" value="Genomic_DNA"/>
</dbReference>
<organism evidence="2 3">
    <name type="scientific">Corallococcus sicarius</name>
    <dbReference type="NCBI Taxonomy" id="2316726"/>
    <lineage>
        <taxon>Bacteria</taxon>
        <taxon>Pseudomonadati</taxon>
        <taxon>Myxococcota</taxon>
        <taxon>Myxococcia</taxon>
        <taxon>Myxococcales</taxon>
        <taxon>Cystobacterineae</taxon>
        <taxon>Myxococcaceae</taxon>
        <taxon>Corallococcus</taxon>
    </lineage>
</organism>
<evidence type="ECO:0000313" key="3">
    <source>
        <dbReference type="Proteomes" id="UP000273405"/>
    </source>
</evidence>
<feature type="compositionally biased region" description="Polar residues" evidence="1">
    <location>
        <begin position="193"/>
        <end position="215"/>
    </location>
</feature>
<feature type="region of interest" description="Disordered" evidence="1">
    <location>
        <begin position="61"/>
        <end position="85"/>
    </location>
</feature>
<dbReference type="AlphaFoldDB" id="A0A3A8NSB9"/>
<reference evidence="3" key="1">
    <citation type="submission" date="2018-09" db="EMBL/GenBank/DDBJ databases">
        <authorList>
            <person name="Livingstone P.G."/>
            <person name="Whitworth D.E."/>
        </authorList>
    </citation>
    <scope>NUCLEOTIDE SEQUENCE [LARGE SCALE GENOMIC DNA]</scope>
    <source>
        <strain evidence="3">CA040B</strain>
    </source>
</reference>
<name>A0A3A8NSB9_9BACT</name>
<dbReference type="OrthoDB" id="5512446at2"/>